<dbReference type="OrthoDB" id="922982at2"/>
<accession>A0A0E3ZYS5</accession>
<dbReference type="PROSITE" id="PS51257">
    <property type="entry name" value="PROKAR_LIPOPROTEIN"/>
    <property type="match status" value="1"/>
</dbReference>
<dbReference type="InterPro" id="IPR025345">
    <property type="entry name" value="DUF4249"/>
</dbReference>
<protein>
    <recommendedName>
        <fullName evidence="4">DUF4249 domain-containing protein</fullName>
    </recommendedName>
</protein>
<dbReference type="EMBL" id="CP010429">
    <property type="protein sequence ID" value="AKD57619.1"/>
    <property type="molecule type" value="Genomic_DNA"/>
</dbReference>
<dbReference type="Pfam" id="PF14054">
    <property type="entry name" value="DUF4249"/>
    <property type="match status" value="1"/>
</dbReference>
<dbReference type="PATRIC" id="fig|1379870.5.peg.5342"/>
<reference evidence="2 3" key="1">
    <citation type="journal article" date="2014" name="Curr. Microbiol.">
        <title>Spirosoma radiotolerans sp. nov., a gamma-radiation-resistant bacterium isolated from gamma ray-irradiated soil.</title>
        <authorList>
            <person name="Lee J.J."/>
            <person name="Srinivasan S."/>
            <person name="Lim S."/>
            <person name="Joe M."/>
            <person name="Im S."/>
            <person name="Bae S.I."/>
            <person name="Park K.R."/>
            <person name="Han J.H."/>
            <person name="Park S.H."/>
            <person name="Joo B.M."/>
            <person name="Park S.J."/>
            <person name="Kim M.K."/>
        </authorList>
    </citation>
    <scope>NUCLEOTIDE SEQUENCE [LARGE SCALE GENOMIC DNA]</scope>
    <source>
        <strain evidence="2 3">DG5A</strain>
    </source>
</reference>
<evidence type="ECO:0000313" key="3">
    <source>
        <dbReference type="Proteomes" id="UP000033054"/>
    </source>
</evidence>
<keyword evidence="3" id="KW-1185">Reference proteome</keyword>
<dbReference type="Proteomes" id="UP000033054">
    <property type="component" value="Chromosome"/>
</dbReference>
<name>A0A0E3ZYS5_9BACT</name>
<dbReference type="HOGENOM" id="CLU_056928_0_0_10"/>
<dbReference type="RefSeq" id="WP_046577620.1">
    <property type="nucleotide sequence ID" value="NZ_CP010429.1"/>
</dbReference>
<evidence type="ECO:0000256" key="1">
    <source>
        <dbReference type="SAM" id="MobiDB-lite"/>
    </source>
</evidence>
<evidence type="ECO:0000313" key="2">
    <source>
        <dbReference type="EMBL" id="AKD57619.1"/>
    </source>
</evidence>
<dbReference type="KEGG" id="srd:SD10_24695"/>
<sequence length="438" mass="49401">MRSAGLLLFVWLTSLILSVSCVDPEDLSLRGTVDLIVVDGSITNLAEPQLILLNRSKSDPLTGRFGTTPITRASVEVVIDSSQIISCHETVDGTYQLPNDFRGQVGHAYQLRFTLQNGTRYISSQQIMQPVPAIDKVSSRFNPRAISPPIGNFYTAGHELYIDFTDPVNERNFYRWDWKLWERQEWCKTCYQGIYSIFTVKADLTQQGDIGNIYYYTSTNTDLLEDCYYELTPPPYSKKNPLPEYLYDYNCRSQCWEIIYSHNTNVFDDQFSNGGHVLARKVANIPFYQQAACLAEIRQSSLTADAYRYFHLFQQQTQNTGGLADTPPTALIGNVLNAANHREGAVGYFTASAVSTSRYWLDRKDVSGRSLGNSDPANPSMLLGAELFFALNLRQPKPEPSPPYQPELYLISSPPRPPTAVCAPSNSKTPYRPEGWRD</sequence>
<proteinExistence type="predicted"/>
<evidence type="ECO:0008006" key="4">
    <source>
        <dbReference type="Google" id="ProtNLM"/>
    </source>
</evidence>
<dbReference type="STRING" id="1379870.SD10_24695"/>
<dbReference type="AlphaFoldDB" id="A0A0E3ZYS5"/>
<gene>
    <name evidence="2" type="ORF">SD10_24695</name>
</gene>
<feature type="region of interest" description="Disordered" evidence="1">
    <location>
        <begin position="396"/>
        <end position="438"/>
    </location>
</feature>
<organism evidence="2 3">
    <name type="scientific">Spirosoma radiotolerans</name>
    <dbReference type="NCBI Taxonomy" id="1379870"/>
    <lineage>
        <taxon>Bacteria</taxon>
        <taxon>Pseudomonadati</taxon>
        <taxon>Bacteroidota</taxon>
        <taxon>Cytophagia</taxon>
        <taxon>Cytophagales</taxon>
        <taxon>Cytophagaceae</taxon>
        <taxon>Spirosoma</taxon>
    </lineage>
</organism>